<name>A0NYS0_ROSAI</name>
<sequence length="48" mass="5383">MMRRRNRPDMWTGCGTVFDVSDAGGDRFQRIGCLPYHAAGPGEARTRL</sequence>
<accession>A0NYS0</accession>
<reference evidence="1 2" key="1">
    <citation type="submission" date="2006-05" db="EMBL/GenBank/DDBJ databases">
        <authorList>
            <person name="King G."/>
            <person name="Ferriera S."/>
            <person name="Johnson J."/>
            <person name="Kravitz S."/>
            <person name="Beeson K."/>
            <person name="Sutton G."/>
            <person name="Rogers Y.-H."/>
            <person name="Friedman R."/>
            <person name="Frazier M."/>
            <person name="Venter J.C."/>
        </authorList>
    </citation>
    <scope>NUCLEOTIDE SEQUENCE [LARGE SCALE GENOMIC DNA]</scope>
    <source>
        <strain evidence="2">ATCC 25650 / DSM 13394 / JCM 20685 / NBRC 16684 / NCIMB 2208 / IAM 12614 / B1</strain>
    </source>
</reference>
<proteinExistence type="predicted"/>
<evidence type="ECO:0000313" key="1">
    <source>
        <dbReference type="EMBL" id="EAV41921.1"/>
    </source>
</evidence>
<dbReference type="EMBL" id="AAUW01000017">
    <property type="protein sequence ID" value="EAV41921.1"/>
    <property type="molecule type" value="Genomic_DNA"/>
</dbReference>
<protein>
    <submittedName>
        <fullName evidence="1">Uncharacterized protein</fullName>
    </submittedName>
</protein>
<dbReference type="AlphaFoldDB" id="A0NYS0"/>
<comment type="caution">
    <text evidence="1">The sequence shown here is derived from an EMBL/GenBank/DDBJ whole genome shotgun (WGS) entry which is preliminary data.</text>
</comment>
<dbReference type="Proteomes" id="UP000004848">
    <property type="component" value="Unassembled WGS sequence"/>
</dbReference>
<gene>
    <name evidence="1" type="ORF">SIAM614_24917</name>
</gene>
<evidence type="ECO:0000313" key="2">
    <source>
        <dbReference type="Proteomes" id="UP000004848"/>
    </source>
</evidence>
<organism evidence="1 2">
    <name type="scientific">Roseibium aggregatum (strain ATCC 25650 / DSM 13394 / JCM 20685 / NBRC 16684 / NCIMB 2208 / IAM 12614 / B1)</name>
    <name type="common">Stappia aggregata</name>
    <dbReference type="NCBI Taxonomy" id="384765"/>
    <lineage>
        <taxon>Bacteria</taxon>
        <taxon>Pseudomonadati</taxon>
        <taxon>Pseudomonadota</taxon>
        <taxon>Alphaproteobacteria</taxon>
        <taxon>Hyphomicrobiales</taxon>
        <taxon>Stappiaceae</taxon>
        <taxon>Roseibium</taxon>
    </lineage>
</organism>